<dbReference type="EMBL" id="MWZD01000014">
    <property type="protein sequence ID" value="PRI11890.1"/>
    <property type="molecule type" value="Genomic_DNA"/>
</dbReference>
<evidence type="ECO:0000313" key="2">
    <source>
        <dbReference type="Proteomes" id="UP000238650"/>
    </source>
</evidence>
<accession>A0A2S9QQL7</accession>
<comment type="caution">
    <text evidence="1">The sequence shown here is derived from an EMBL/GenBank/DDBJ whole genome shotgun (WGS) entry which is preliminary data.</text>
</comment>
<keyword evidence="2" id="KW-1185">Reference proteome</keyword>
<reference evidence="1 2" key="1">
    <citation type="journal article" date="2017" name="New Microbes New Infect">
        <title>Genome sequence of 'Leucobacter massiliensis' sp. nov. isolated from human pharynx after travel to the 2014 Hajj.</title>
        <authorList>
            <person name="Leangapichart T."/>
            <person name="Gautret P."/>
            <person name="Nguyen T.T."/>
            <person name="Armstrong N."/>
            <person name="Rolain J.M."/>
        </authorList>
    </citation>
    <scope>NUCLEOTIDE SEQUENCE [LARGE SCALE GENOMIC DNA]</scope>
    <source>
        <strain evidence="1 2">122RC15</strain>
    </source>
</reference>
<protein>
    <submittedName>
        <fullName evidence="1">Uncharacterized protein</fullName>
    </submittedName>
</protein>
<gene>
    <name evidence="1" type="ORF">B4915_05315</name>
</gene>
<evidence type="ECO:0000313" key="1">
    <source>
        <dbReference type="EMBL" id="PRI11890.1"/>
    </source>
</evidence>
<proteinExistence type="predicted"/>
<dbReference type="OrthoDB" id="5123867at2"/>
<name>A0A2S9QQL7_9MICO</name>
<sequence length="89" mass="9947">MALDMLAFIRDGRVHGEPLGQHVKTGDLSDCYKFYFDPQGAGKPRYRLVYRYTPNEIEAIAVEAVAVGERSGLDVYLTAAERLGRTPEN</sequence>
<organism evidence="1 2">
    <name type="scientific">Leucobacter massiliensis</name>
    <dbReference type="NCBI Taxonomy" id="1686285"/>
    <lineage>
        <taxon>Bacteria</taxon>
        <taxon>Bacillati</taxon>
        <taxon>Actinomycetota</taxon>
        <taxon>Actinomycetes</taxon>
        <taxon>Micrococcales</taxon>
        <taxon>Microbacteriaceae</taxon>
        <taxon>Leucobacter</taxon>
    </lineage>
</organism>
<dbReference type="Proteomes" id="UP000238650">
    <property type="component" value="Unassembled WGS sequence"/>
</dbReference>
<dbReference type="AlphaFoldDB" id="A0A2S9QQL7"/>